<dbReference type="Proteomes" id="UP000198406">
    <property type="component" value="Unassembled WGS sequence"/>
</dbReference>
<sequence length="262" mass="29718">MTEDLHVLFIEGYCQVSWMQNKYQTYKSLDGEPRFAHLHPFRVWCSDPEYLNDEGLPPDAFGVERGRQEIESGRYHAVIVLDYSDPDEVHRFEMDFGNLLQKFAAAGGVVAFPSSEGLIVSTLARLFDVEWKMASYSRITWAPSLDVNEANILDSFGKGKHSKEFIKEYSAKAVSMRSVPHHERCFGVTDRYMDYDDDSDDEEEERAPPQTNDANYESVVAMHAYGKGVIAYFGDVNAEDHTIVLVAAFVESRSPSHPIHCS</sequence>
<proteinExistence type="predicted"/>
<protein>
    <submittedName>
        <fullName evidence="1">Uncharacterized protein</fullName>
    </submittedName>
</protein>
<name>A0A1Z5J7Y1_FISSO</name>
<dbReference type="AlphaFoldDB" id="A0A1Z5J7Y1"/>
<reference evidence="1 2" key="1">
    <citation type="journal article" date="2015" name="Plant Cell">
        <title>Oil accumulation by the oleaginous diatom Fistulifera solaris as revealed by the genome and transcriptome.</title>
        <authorList>
            <person name="Tanaka T."/>
            <person name="Maeda Y."/>
            <person name="Veluchamy A."/>
            <person name="Tanaka M."/>
            <person name="Abida H."/>
            <person name="Marechal E."/>
            <person name="Bowler C."/>
            <person name="Muto M."/>
            <person name="Sunaga Y."/>
            <person name="Tanaka M."/>
            <person name="Yoshino T."/>
            <person name="Taniguchi T."/>
            <person name="Fukuda Y."/>
            <person name="Nemoto M."/>
            <person name="Matsumoto M."/>
            <person name="Wong P.S."/>
            <person name="Aburatani S."/>
            <person name="Fujibuchi W."/>
        </authorList>
    </citation>
    <scope>NUCLEOTIDE SEQUENCE [LARGE SCALE GENOMIC DNA]</scope>
    <source>
        <strain evidence="1 2">JPCC DA0580</strain>
    </source>
</reference>
<dbReference type="InParanoid" id="A0A1Z5J7Y1"/>
<organism evidence="1 2">
    <name type="scientific">Fistulifera solaris</name>
    <name type="common">Oleaginous diatom</name>
    <dbReference type="NCBI Taxonomy" id="1519565"/>
    <lineage>
        <taxon>Eukaryota</taxon>
        <taxon>Sar</taxon>
        <taxon>Stramenopiles</taxon>
        <taxon>Ochrophyta</taxon>
        <taxon>Bacillariophyta</taxon>
        <taxon>Bacillariophyceae</taxon>
        <taxon>Bacillariophycidae</taxon>
        <taxon>Naviculales</taxon>
        <taxon>Naviculaceae</taxon>
        <taxon>Fistulifera</taxon>
    </lineage>
</organism>
<accession>A0A1Z5J7Y1</accession>
<dbReference type="EMBL" id="BDSP01000013">
    <property type="protein sequence ID" value="GAX09891.1"/>
    <property type="molecule type" value="Genomic_DNA"/>
</dbReference>
<evidence type="ECO:0000313" key="1">
    <source>
        <dbReference type="EMBL" id="GAX09891.1"/>
    </source>
</evidence>
<gene>
    <name evidence="1" type="ORF">FisN_11Lh125</name>
</gene>
<evidence type="ECO:0000313" key="2">
    <source>
        <dbReference type="Proteomes" id="UP000198406"/>
    </source>
</evidence>
<keyword evidence="2" id="KW-1185">Reference proteome</keyword>
<dbReference type="OrthoDB" id="45756at2759"/>
<comment type="caution">
    <text evidence="1">The sequence shown here is derived from an EMBL/GenBank/DDBJ whole genome shotgun (WGS) entry which is preliminary data.</text>
</comment>